<comment type="caution">
    <text evidence="2">The sequence shown here is derived from an EMBL/GenBank/DDBJ whole genome shotgun (WGS) entry which is preliminary data.</text>
</comment>
<evidence type="ECO:0000313" key="2">
    <source>
        <dbReference type="EMBL" id="KAF6841818.1"/>
    </source>
</evidence>
<proteinExistence type="predicted"/>
<dbReference type="PANTHER" id="PTHR33112:SF10">
    <property type="entry name" value="TOL"/>
    <property type="match status" value="1"/>
</dbReference>
<reference evidence="2" key="1">
    <citation type="journal article" date="2020" name="Phytopathology">
        <title>Genome Sequence Resources of Colletotrichum truncatum, C. plurivorum, C. musicola, and C. sojae: Four Species Pathogenic to Soybean (Glycine max).</title>
        <authorList>
            <person name="Rogerio F."/>
            <person name="Boufleur T.R."/>
            <person name="Ciampi-Guillardi M."/>
            <person name="Sukno S.A."/>
            <person name="Thon M.R."/>
            <person name="Massola Junior N.S."/>
            <person name="Baroncelli R."/>
        </authorList>
    </citation>
    <scope>NUCLEOTIDE SEQUENCE</scope>
    <source>
        <strain evidence="2">LFN0074</strain>
    </source>
</reference>
<dbReference type="PANTHER" id="PTHR33112">
    <property type="entry name" value="DOMAIN PROTEIN, PUTATIVE-RELATED"/>
    <property type="match status" value="1"/>
</dbReference>
<dbReference type="EMBL" id="WIGM01000083">
    <property type="protein sequence ID" value="KAF6841818.1"/>
    <property type="molecule type" value="Genomic_DNA"/>
</dbReference>
<organism evidence="2 3">
    <name type="scientific">Colletotrichum musicola</name>
    <dbReference type="NCBI Taxonomy" id="2175873"/>
    <lineage>
        <taxon>Eukaryota</taxon>
        <taxon>Fungi</taxon>
        <taxon>Dikarya</taxon>
        <taxon>Ascomycota</taxon>
        <taxon>Pezizomycotina</taxon>
        <taxon>Sordariomycetes</taxon>
        <taxon>Hypocreomycetidae</taxon>
        <taxon>Glomerellales</taxon>
        <taxon>Glomerellaceae</taxon>
        <taxon>Colletotrichum</taxon>
        <taxon>Colletotrichum orchidearum species complex</taxon>
    </lineage>
</organism>
<feature type="domain" description="Heterokaryon incompatibility" evidence="1">
    <location>
        <begin position="138"/>
        <end position="282"/>
    </location>
</feature>
<dbReference type="Proteomes" id="UP000639643">
    <property type="component" value="Unassembled WGS sequence"/>
</dbReference>
<dbReference type="InterPro" id="IPR010730">
    <property type="entry name" value="HET"/>
</dbReference>
<keyword evidence="3" id="KW-1185">Reference proteome</keyword>
<gene>
    <name evidence="2" type="ORF">CMUS01_03421</name>
</gene>
<evidence type="ECO:0000313" key="3">
    <source>
        <dbReference type="Proteomes" id="UP000639643"/>
    </source>
</evidence>
<protein>
    <recommendedName>
        <fullName evidence="1">Heterokaryon incompatibility domain-containing protein</fullName>
    </recommendedName>
</protein>
<sequence length="572" mass="64161">LLWKTYEKQAEAGLPDVFFERLGSSIRINGTGPPVLSIYRSPGQIKKTWIDGDIRIGHPSLPARDCETQFEIIRHWLEDCDCNHRDSSCAPESSFVNQRTPSGSNSAHRLPTRVLRVGKKNEVKVYLLETTPDDKGEWIALSHQWGTGQQFRTTKDNRQDHIGGIDFAVLPDTFKHAVEVTQALGCSYLWIDSLCIVQGCGGDFNQEAKRMEQVYSGAYCVLASSRSPGHFAGFLQPRNERDSVTLQLEGASAPFYICEAIDDFNIHVLDGSLNKRGWILQEHALARHTVYFTDYQMYFECGDGVRCESMTKMDNNLAKFLGDPNFPQIIIKTNQGERILWCQDLYRKYSGMGLSQPSDRPLTIDGLQARIISALRFLGGFGIFDEGGKKRNKREFLRRSLLWRRSDDTQTLFRINFPPDYAITKVPSWSWMAYTGGTDYISPPFGDVDWQELQSPWSSSSGAFGGGSRTEDRGGSLDLIGKARDYVSLEPSDGQGEIVLDHPGGSQPLATKAIVLGVQKGKAHISYRTHYLLIIAEPAARDREGRRVYERVGAGMLPGRCVTGEPMRVKIQ</sequence>
<feature type="non-terminal residue" evidence="2">
    <location>
        <position position="1"/>
    </location>
</feature>
<accession>A0A8H6NST8</accession>
<dbReference type="AlphaFoldDB" id="A0A8H6NST8"/>
<dbReference type="OrthoDB" id="4062651at2759"/>
<dbReference type="Pfam" id="PF06985">
    <property type="entry name" value="HET"/>
    <property type="match status" value="1"/>
</dbReference>
<name>A0A8H6NST8_9PEZI</name>
<evidence type="ECO:0000259" key="1">
    <source>
        <dbReference type="Pfam" id="PF06985"/>
    </source>
</evidence>